<proteinExistence type="predicted"/>
<protein>
    <submittedName>
        <fullName evidence="1">Uncharacterized protein</fullName>
    </submittedName>
</protein>
<evidence type="ECO:0000313" key="1">
    <source>
        <dbReference type="EMBL" id="KAJ3218161.1"/>
    </source>
</evidence>
<comment type="caution">
    <text evidence="1">The sequence shown here is derived from an EMBL/GenBank/DDBJ whole genome shotgun (WGS) entry which is preliminary data.</text>
</comment>
<dbReference type="AlphaFoldDB" id="A0AAD5XV37"/>
<gene>
    <name evidence="1" type="ORF">HK099_005175</name>
</gene>
<organism evidence="1 2">
    <name type="scientific">Clydaea vesicula</name>
    <dbReference type="NCBI Taxonomy" id="447962"/>
    <lineage>
        <taxon>Eukaryota</taxon>
        <taxon>Fungi</taxon>
        <taxon>Fungi incertae sedis</taxon>
        <taxon>Chytridiomycota</taxon>
        <taxon>Chytridiomycota incertae sedis</taxon>
        <taxon>Chytridiomycetes</taxon>
        <taxon>Lobulomycetales</taxon>
        <taxon>Lobulomycetaceae</taxon>
        <taxon>Clydaea</taxon>
    </lineage>
</organism>
<sequence length="82" mass="9269">MIKQSEQESIHSQLSELIQDLNFSNEEIELDSNLNTQQILKSMQKTNEMLDTLEGKTDQLLAKLDAILSENKNSSTTSTVKN</sequence>
<dbReference type="Proteomes" id="UP001211065">
    <property type="component" value="Unassembled WGS sequence"/>
</dbReference>
<accession>A0AAD5XV37</accession>
<evidence type="ECO:0000313" key="2">
    <source>
        <dbReference type="Proteomes" id="UP001211065"/>
    </source>
</evidence>
<name>A0AAD5XV37_9FUNG</name>
<reference evidence="1" key="1">
    <citation type="submission" date="2020-05" db="EMBL/GenBank/DDBJ databases">
        <title>Phylogenomic resolution of chytrid fungi.</title>
        <authorList>
            <person name="Stajich J.E."/>
            <person name="Amses K."/>
            <person name="Simmons R."/>
            <person name="Seto K."/>
            <person name="Myers J."/>
            <person name="Bonds A."/>
            <person name="Quandt C.A."/>
            <person name="Barry K."/>
            <person name="Liu P."/>
            <person name="Grigoriev I."/>
            <person name="Longcore J.E."/>
            <person name="James T.Y."/>
        </authorList>
    </citation>
    <scope>NUCLEOTIDE SEQUENCE</scope>
    <source>
        <strain evidence="1">JEL0476</strain>
    </source>
</reference>
<dbReference type="EMBL" id="JADGJW010000393">
    <property type="protein sequence ID" value="KAJ3218161.1"/>
    <property type="molecule type" value="Genomic_DNA"/>
</dbReference>
<keyword evidence="2" id="KW-1185">Reference proteome</keyword>